<dbReference type="EMBL" id="DWWS01000058">
    <property type="protein sequence ID" value="HJC25237.1"/>
    <property type="molecule type" value="Genomic_DNA"/>
</dbReference>
<gene>
    <name evidence="5" type="ORF">H9761_16305</name>
</gene>
<dbReference type="InterPro" id="IPR050086">
    <property type="entry name" value="MetN_ABC_transporter-like"/>
</dbReference>
<dbReference type="Pfam" id="PF00005">
    <property type="entry name" value="ABC_tran"/>
    <property type="match status" value="1"/>
</dbReference>
<evidence type="ECO:0000259" key="4">
    <source>
        <dbReference type="PROSITE" id="PS50893"/>
    </source>
</evidence>
<evidence type="ECO:0000313" key="6">
    <source>
        <dbReference type="Proteomes" id="UP000823891"/>
    </source>
</evidence>
<dbReference type="InterPro" id="IPR003439">
    <property type="entry name" value="ABC_transporter-like_ATP-bd"/>
</dbReference>
<reference evidence="5" key="1">
    <citation type="journal article" date="2021" name="PeerJ">
        <title>Extensive microbial diversity within the chicken gut microbiome revealed by metagenomics and culture.</title>
        <authorList>
            <person name="Gilroy R."/>
            <person name="Ravi A."/>
            <person name="Getino M."/>
            <person name="Pursley I."/>
            <person name="Horton D.L."/>
            <person name="Alikhan N.F."/>
            <person name="Baker D."/>
            <person name="Gharbi K."/>
            <person name="Hall N."/>
            <person name="Watson M."/>
            <person name="Adriaenssens E.M."/>
            <person name="Foster-Nyarko E."/>
            <person name="Jarju S."/>
            <person name="Secka A."/>
            <person name="Antonio M."/>
            <person name="Oren A."/>
            <person name="Chaudhuri R.R."/>
            <person name="La Ragione R."/>
            <person name="Hildebrand F."/>
            <person name="Pallen M.J."/>
        </authorList>
    </citation>
    <scope>NUCLEOTIDE SEQUENCE</scope>
    <source>
        <strain evidence="5">USAMLcec2-132</strain>
    </source>
</reference>
<dbReference type="Proteomes" id="UP000823891">
    <property type="component" value="Unassembled WGS sequence"/>
</dbReference>
<dbReference type="GO" id="GO:0005524">
    <property type="term" value="F:ATP binding"/>
    <property type="evidence" value="ECO:0007669"/>
    <property type="project" value="UniProtKB-KW"/>
</dbReference>
<dbReference type="GO" id="GO:0015424">
    <property type="term" value="F:ABC-type amino acid transporter activity"/>
    <property type="evidence" value="ECO:0007669"/>
    <property type="project" value="InterPro"/>
</dbReference>
<dbReference type="PANTHER" id="PTHR43166">
    <property type="entry name" value="AMINO ACID IMPORT ATP-BINDING PROTEIN"/>
    <property type="match status" value="1"/>
</dbReference>
<sequence length="247" mass="27404">MAENRSVRIHVEHLKKNFGPLQVLKDISTDIREGEVVVVLGPSGSGKSTFLRCLNRLEEITGGSVVVNGHDMTDKKTDLNRARENVGMVFQHFNLFNNMDVLGNMTLAPVELKKLSKAQAKERAVELLARVGMQEKLHAYPAQLSGGQKQRVAIARALAMNPDVMLFDEPTSALDPEMVGEVLFVMKQLAADGMTMVVVTHEIGFAREVADRVIFMENGYIVEEGTPQEVLDCPKEQRTIDFLSKVL</sequence>
<keyword evidence="2" id="KW-0547">Nucleotide-binding</keyword>
<evidence type="ECO:0000256" key="1">
    <source>
        <dbReference type="ARBA" id="ARBA00022448"/>
    </source>
</evidence>
<name>A0A9D2NGU6_9FIRM</name>
<feature type="domain" description="ABC transporter" evidence="4">
    <location>
        <begin position="9"/>
        <end position="243"/>
    </location>
</feature>
<dbReference type="CDD" id="cd03262">
    <property type="entry name" value="ABC_HisP_GlnQ"/>
    <property type="match status" value="1"/>
</dbReference>
<organism evidence="5 6">
    <name type="scientific">Candidatus Eisenbergiella merdavium</name>
    <dbReference type="NCBI Taxonomy" id="2838551"/>
    <lineage>
        <taxon>Bacteria</taxon>
        <taxon>Bacillati</taxon>
        <taxon>Bacillota</taxon>
        <taxon>Clostridia</taxon>
        <taxon>Lachnospirales</taxon>
        <taxon>Lachnospiraceae</taxon>
        <taxon>Eisenbergiella</taxon>
    </lineage>
</organism>
<dbReference type="InterPro" id="IPR003593">
    <property type="entry name" value="AAA+_ATPase"/>
</dbReference>
<dbReference type="SUPFAM" id="SSF52540">
    <property type="entry name" value="P-loop containing nucleoside triphosphate hydrolases"/>
    <property type="match status" value="1"/>
</dbReference>
<dbReference type="PIRSF" id="PIRSF039085">
    <property type="entry name" value="ABC_ATPase_HisP"/>
    <property type="match status" value="1"/>
</dbReference>
<comment type="caution">
    <text evidence="5">The sequence shown here is derived from an EMBL/GenBank/DDBJ whole genome shotgun (WGS) entry which is preliminary data.</text>
</comment>
<dbReference type="Gene3D" id="3.40.50.300">
    <property type="entry name" value="P-loop containing nucleotide triphosphate hydrolases"/>
    <property type="match status" value="1"/>
</dbReference>
<dbReference type="PROSITE" id="PS00211">
    <property type="entry name" value="ABC_TRANSPORTER_1"/>
    <property type="match status" value="1"/>
</dbReference>
<evidence type="ECO:0000256" key="3">
    <source>
        <dbReference type="ARBA" id="ARBA00022840"/>
    </source>
</evidence>
<dbReference type="InterPro" id="IPR027417">
    <property type="entry name" value="P-loop_NTPase"/>
</dbReference>
<dbReference type="SMART" id="SM00382">
    <property type="entry name" value="AAA"/>
    <property type="match status" value="1"/>
</dbReference>
<evidence type="ECO:0000256" key="2">
    <source>
        <dbReference type="ARBA" id="ARBA00022741"/>
    </source>
</evidence>
<proteinExistence type="predicted"/>
<reference evidence="5" key="2">
    <citation type="submission" date="2021-04" db="EMBL/GenBank/DDBJ databases">
        <authorList>
            <person name="Gilroy R."/>
        </authorList>
    </citation>
    <scope>NUCLEOTIDE SEQUENCE</scope>
    <source>
        <strain evidence="5">USAMLcec2-132</strain>
    </source>
</reference>
<dbReference type="PROSITE" id="PS50893">
    <property type="entry name" value="ABC_TRANSPORTER_2"/>
    <property type="match status" value="1"/>
</dbReference>
<dbReference type="FunFam" id="3.40.50.300:FF:000020">
    <property type="entry name" value="Amino acid ABC transporter ATP-binding component"/>
    <property type="match status" value="1"/>
</dbReference>
<evidence type="ECO:0000313" key="5">
    <source>
        <dbReference type="EMBL" id="HJC25237.1"/>
    </source>
</evidence>
<dbReference type="InterPro" id="IPR017871">
    <property type="entry name" value="ABC_transporter-like_CS"/>
</dbReference>
<keyword evidence="1" id="KW-0813">Transport</keyword>
<dbReference type="AlphaFoldDB" id="A0A9D2NGU6"/>
<dbReference type="GO" id="GO:0016887">
    <property type="term" value="F:ATP hydrolysis activity"/>
    <property type="evidence" value="ECO:0007669"/>
    <property type="project" value="InterPro"/>
</dbReference>
<keyword evidence="3 5" id="KW-0067">ATP-binding</keyword>
<dbReference type="InterPro" id="IPR030679">
    <property type="entry name" value="ABC_ATPase_HisP-typ"/>
</dbReference>
<protein>
    <submittedName>
        <fullName evidence="5">Amino acid ABC transporter ATP-binding protein</fullName>
    </submittedName>
</protein>
<accession>A0A9D2NGU6</accession>
<dbReference type="PANTHER" id="PTHR43166:SF37">
    <property type="entry name" value="ARGININE TRANSPORT ATP-BINDING PROTEIN ARTM"/>
    <property type="match status" value="1"/>
</dbReference>